<organism evidence="1 2">
    <name type="scientific">Rubrimonas cliftonensis</name>
    <dbReference type="NCBI Taxonomy" id="89524"/>
    <lineage>
        <taxon>Bacteria</taxon>
        <taxon>Pseudomonadati</taxon>
        <taxon>Pseudomonadota</taxon>
        <taxon>Alphaproteobacteria</taxon>
        <taxon>Rhodobacterales</taxon>
        <taxon>Paracoccaceae</taxon>
        <taxon>Rubrimonas</taxon>
    </lineage>
</organism>
<name>A0A1H3XL69_9RHOB</name>
<dbReference type="EMBL" id="FNQM01000002">
    <property type="protein sequence ID" value="SEA00205.1"/>
    <property type="molecule type" value="Genomic_DNA"/>
</dbReference>
<reference evidence="1 2" key="1">
    <citation type="submission" date="2016-10" db="EMBL/GenBank/DDBJ databases">
        <authorList>
            <person name="de Groot N.N."/>
        </authorList>
    </citation>
    <scope>NUCLEOTIDE SEQUENCE [LARGE SCALE GENOMIC DNA]</scope>
    <source>
        <strain evidence="1 2">DSM 15345</strain>
    </source>
</reference>
<dbReference type="Proteomes" id="UP000198703">
    <property type="component" value="Unassembled WGS sequence"/>
</dbReference>
<protein>
    <submittedName>
        <fullName evidence="1">Predicted DNA-binding protein, MmcQ/YjbR family</fullName>
    </submittedName>
</protein>
<dbReference type="Gene3D" id="3.90.1150.30">
    <property type="match status" value="1"/>
</dbReference>
<dbReference type="AlphaFoldDB" id="A0A1H3XL69"/>
<dbReference type="InterPro" id="IPR038056">
    <property type="entry name" value="YjbR-like_sf"/>
</dbReference>
<evidence type="ECO:0000313" key="1">
    <source>
        <dbReference type="EMBL" id="SEA00205.1"/>
    </source>
</evidence>
<keyword evidence="1" id="KW-0238">DNA-binding</keyword>
<sequence>MAPGLSDRVAGLCRDMPGAEVSDPWGGGHAAWKVGGKLFACIGAVTPGVAVKCRDIETAAMLIDAGVASRAPYFHRSWALLPEDVADDELAHRLRASYALIRRNLTKKAQAALAPFDGA</sequence>
<dbReference type="OrthoDB" id="9804614at2"/>
<gene>
    <name evidence="1" type="ORF">SAMN05444370_102477</name>
</gene>
<dbReference type="GO" id="GO:0003677">
    <property type="term" value="F:DNA binding"/>
    <property type="evidence" value="ECO:0007669"/>
    <property type="project" value="UniProtKB-KW"/>
</dbReference>
<keyword evidence="2" id="KW-1185">Reference proteome</keyword>
<evidence type="ECO:0000313" key="2">
    <source>
        <dbReference type="Proteomes" id="UP000198703"/>
    </source>
</evidence>
<accession>A0A1H3XL69</accession>
<dbReference type="InterPro" id="IPR058532">
    <property type="entry name" value="YjbR/MT2646/Rv2570-like"/>
</dbReference>
<dbReference type="RefSeq" id="WP_093249679.1">
    <property type="nucleotide sequence ID" value="NZ_FNQM01000002.1"/>
</dbReference>
<dbReference type="Pfam" id="PF04237">
    <property type="entry name" value="YjbR"/>
    <property type="match status" value="1"/>
</dbReference>
<dbReference type="STRING" id="89524.SAMN05444370_102477"/>
<proteinExistence type="predicted"/>
<dbReference type="SUPFAM" id="SSF142906">
    <property type="entry name" value="YjbR-like"/>
    <property type="match status" value="1"/>
</dbReference>